<keyword evidence="8" id="KW-0325">Glycoprotein</keyword>
<keyword evidence="5" id="KW-0256">Endoplasmic reticulum</keyword>
<reference evidence="13 14" key="1">
    <citation type="journal article" date="2018" name="IMA Fungus">
        <title>IMA Genome-F 9: Draft genome sequence of Annulohypoxylon stygium, Aspergillus mulundensis, Berkeleyomyces basicola (syn. Thielaviopsis basicola), Ceratocystis smalleyi, two Cercospora beticola strains, Coleophoma cylindrospora, Fusarium fracticaudum, Phialophora cf. hyalina, and Morchella septimelata.</title>
        <authorList>
            <person name="Wingfield B.D."/>
            <person name="Bills G.F."/>
            <person name="Dong Y."/>
            <person name="Huang W."/>
            <person name="Nel W.J."/>
            <person name="Swalarsk-Parry B.S."/>
            <person name="Vaghefi N."/>
            <person name="Wilken P.M."/>
            <person name="An Z."/>
            <person name="de Beer Z.W."/>
            <person name="De Vos L."/>
            <person name="Chen L."/>
            <person name="Duong T.A."/>
            <person name="Gao Y."/>
            <person name="Hammerbacher A."/>
            <person name="Kikkert J.R."/>
            <person name="Li Y."/>
            <person name="Li H."/>
            <person name="Li K."/>
            <person name="Li Q."/>
            <person name="Liu X."/>
            <person name="Ma X."/>
            <person name="Naidoo K."/>
            <person name="Pethybridge S.J."/>
            <person name="Sun J."/>
            <person name="Steenkamp E.T."/>
            <person name="van der Nest M.A."/>
            <person name="van Wyk S."/>
            <person name="Wingfield M.J."/>
            <person name="Xiong C."/>
            <person name="Yue Q."/>
            <person name="Zhang X."/>
        </authorList>
    </citation>
    <scope>NUCLEOTIDE SEQUENCE [LARGE SCALE GENOMIC DNA]</scope>
    <source>
        <strain evidence="13 14">BP 5553</strain>
    </source>
</reference>
<accession>A0A370TE98</accession>
<dbReference type="GO" id="GO:0005789">
    <property type="term" value="C:endoplasmic reticulum membrane"/>
    <property type="evidence" value="ECO:0007669"/>
    <property type="project" value="UniProtKB-SubCell"/>
</dbReference>
<comment type="caution">
    <text evidence="13">The sequence shown here is derived from an EMBL/GenBank/DDBJ whole genome shotgun (WGS) entry which is preliminary data.</text>
</comment>
<keyword evidence="14" id="KW-1185">Reference proteome</keyword>
<gene>
    <name evidence="13" type="ORF">BP5553_08452</name>
</gene>
<dbReference type="RefSeq" id="XP_031866506.1">
    <property type="nucleotide sequence ID" value="XM_032017075.1"/>
</dbReference>
<evidence type="ECO:0000256" key="8">
    <source>
        <dbReference type="ARBA" id="ARBA00023180"/>
    </source>
</evidence>
<feature type="transmembrane region" description="Helical" evidence="11">
    <location>
        <begin position="327"/>
        <end position="345"/>
    </location>
</feature>
<evidence type="ECO:0000256" key="6">
    <source>
        <dbReference type="ARBA" id="ARBA00022989"/>
    </source>
</evidence>
<keyword evidence="6 11" id="KW-1133">Transmembrane helix</keyword>
<evidence type="ECO:0000256" key="11">
    <source>
        <dbReference type="SAM" id="Phobius"/>
    </source>
</evidence>
<dbReference type="Pfam" id="PF03798">
    <property type="entry name" value="TRAM_LAG1_CLN8"/>
    <property type="match status" value="1"/>
</dbReference>
<feature type="transmembrane region" description="Helical" evidence="11">
    <location>
        <begin position="154"/>
        <end position="174"/>
    </location>
</feature>
<evidence type="ECO:0000256" key="1">
    <source>
        <dbReference type="ARBA" id="ARBA00004477"/>
    </source>
</evidence>
<keyword evidence="4 9" id="KW-0812">Transmembrane</keyword>
<dbReference type="PROSITE" id="PS50922">
    <property type="entry name" value="TLC"/>
    <property type="match status" value="1"/>
</dbReference>
<feature type="region of interest" description="Disordered" evidence="10">
    <location>
        <begin position="58"/>
        <end position="79"/>
    </location>
</feature>
<feature type="transmembrane region" description="Helical" evidence="11">
    <location>
        <begin position="246"/>
        <end position="266"/>
    </location>
</feature>
<dbReference type="GO" id="GO:0050291">
    <property type="term" value="F:sphingosine N-acyltransferase activity"/>
    <property type="evidence" value="ECO:0007669"/>
    <property type="project" value="InterPro"/>
</dbReference>
<dbReference type="STRING" id="2656787.A0A370TE98"/>
<comment type="subcellular location">
    <subcellularLocation>
        <location evidence="1">Endoplasmic reticulum membrane</location>
        <topology evidence="1">Multi-pass membrane protein</topology>
    </subcellularLocation>
</comment>
<feature type="compositionally biased region" description="Basic residues" evidence="10">
    <location>
        <begin position="472"/>
        <end position="482"/>
    </location>
</feature>
<dbReference type="PANTHER" id="PTHR12560:SF11">
    <property type="entry name" value="CERAMIDE SYNTHASE LAC1-RELATED"/>
    <property type="match status" value="1"/>
</dbReference>
<evidence type="ECO:0000256" key="5">
    <source>
        <dbReference type="ARBA" id="ARBA00022824"/>
    </source>
</evidence>
<evidence type="ECO:0000256" key="3">
    <source>
        <dbReference type="ARBA" id="ARBA00022679"/>
    </source>
</evidence>
<dbReference type="SMART" id="SM00724">
    <property type="entry name" value="TLC"/>
    <property type="match status" value="1"/>
</dbReference>
<dbReference type="AlphaFoldDB" id="A0A370TE98"/>
<feature type="compositionally biased region" description="Polar residues" evidence="10">
    <location>
        <begin position="10"/>
        <end position="24"/>
    </location>
</feature>
<comment type="similarity">
    <text evidence="2">Belongs to the sphingosine N-acyltransferase family.</text>
</comment>
<evidence type="ECO:0000256" key="9">
    <source>
        <dbReference type="PROSITE-ProRule" id="PRU00205"/>
    </source>
</evidence>
<feature type="compositionally biased region" description="Low complexity" evidence="10">
    <location>
        <begin position="58"/>
        <end position="68"/>
    </location>
</feature>
<evidence type="ECO:0000313" key="13">
    <source>
        <dbReference type="EMBL" id="RDL33013.1"/>
    </source>
</evidence>
<feature type="region of interest" description="Disordered" evidence="10">
    <location>
        <begin position="462"/>
        <end position="482"/>
    </location>
</feature>
<evidence type="ECO:0000256" key="4">
    <source>
        <dbReference type="ARBA" id="ARBA00022692"/>
    </source>
</evidence>
<dbReference type="GeneID" id="43601301"/>
<evidence type="ECO:0000256" key="7">
    <source>
        <dbReference type="ARBA" id="ARBA00023136"/>
    </source>
</evidence>
<proteinExistence type="inferred from homology"/>
<sequence>MVAPDLFPLLNTSADQPPSATRNSTPRRRRKSSILGQEICAADTGRSLGIGLSSIIRTSDSSSTKSSSGHARQLSEQKRLSKRGESYSLLRRCTNFAIKHTWTIPLVLLLAILSLYAINPTESNAIHHFIFLSYRLPLEAGADPSSPPQYGKGLWDIAFVSFYVIVLSFTREFIMQEILRPLARFCGIKAHGKQFRFMEQAYTAIYFGLTGPAGLYVMRQTPVWYFDARGMFEFFPHKTHQAVFKFYYLFQAAYWAQQAVVMLLGMEKRRKDFNELVAHHIVTLTLVGLSYRFHFTYIGIAIYITHDISDFFLALSKSLHYIDSPMVGLYFGTSIGAWIYLRHYLNIRIFISLFNEFRTVGPYEMNWETGQYKSPFSNTIAIVLLGSLQSLNLFWLYCLLRSAFRFVVYNVAKDDRSDTSEDEELELEDIEPKKEETKKVEALPLLSGNGFANGSANGVMKATGNGTATLPPRRKSARKSAL</sequence>
<evidence type="ECO:0000313" key="14">
    <source>
        <dbReference type="Proteomes" id="UP000254866"/>
    </source>
</evidence>
<evidence type="ECO:0000259" key="12">
    <source>
        <dbReference type="PROSITE" id="PS50922"/>
    </source>
</evidence>
<keyword evidence="7 9" id="KW-0472">Membrane</keyword>
<dbReference type="OrthoDB" id="3053196at2759"/>
<dbReference type="InterPro" id="IPR016439">
    <property type="entry name" value="Lag1/Lac1-like"/>
</dbReference>
<evidence type="ECO:0000256" key="10">
    <source>
        <dbReference type="SAM" id="MobiDB-lite"/>
    </source>
</evidence>
<dbReference type="Proteomes" id="UP000254866">
    <property type="component" value="Unassembled WGS sequence"/>
</dbReference>
<evidence type="ECO:0000256" key="2">
    <source>
        <dbReference type="ARBA" id="ARBA00009808"/>
    </source>
</evidence>
<protein>
    <recommendedName>
        <fullName evidence="12">TLC domain-containing protein</fullName>
    </recommendedName>
</protein>
<feature type="region of interest" description="Disordered" evidence="10">
    <location>
        <begin position="1"/>
        <end position="29"/>
    </location>
</feature>
<keyword evidence="3" id="KW-0808">Transferase</keyword>
<feature type="transmembrane region" description="Helical" evidence="11">
    <location>
        <begin position="101"/>
        <end position="118"/>
    </location>
</feature>
<dbReference type="InterPro" id="IPR006634">
    <property type="entry name" value="TLC-dom"/>
</dbReference>
<dbReference type="EMBL" id="NPIC01000009">
    <property type="protein sequence ID" value="RDL33013.1"/>
    <property type="molecule type" value="Genomic_DNA"/>
</dbReference>
<name>A0A370TE98_9HELO</name>
<dbReference type="GO" id="GO:0046513">
    <property type="term" value="P:ceramide biosynthetic process"/>
    <property type="evidence" value="ECO:0007669"/>
    <property type="project" value="InterPro"/>
</dbReference>
<feature type="domain" description="TLC" evidence="12">
    <location>
        <begin position="192"/>
        <end position="408"/>
    </location>
</feature>
<dbReference type="PANTHER" id="PTHR12560">
    <property type="entry name" value="LONGEVITY ASSURANCE FACTOR 1 LAG1"/>
    <property type="match status" value="1"/>
</dbReference>
<organism evidence="13 14">
    <name type="scientific">Venustampulla echinocandica</name>
    <dbReference type="NCBI Taxonomy" id="2656787"/>
    <lineage>
        <taxon>Eukaryota</taxon>
        <taxon>Fungi</taxon>
        <taxon>Dikarya</taxon>
        <taxon>Ascomycota</taxon>
        <taxon>Pezizomycotina</taxon>
        <taxon>Leotiomycetes</taxon>
        <taxon>Helotiales</taxon>
        <taxon>Pleuroascaceae</taxon>
        <taxon>Venustampulla</taxon>
    </lineage>
</organism>
<feature type="transmembrane region" description="Helical" evidence="11">
    <location>
        <begin position="203"/>
        <end position="226"/>
    </location>
</feature>
<feature type="transmembrane region" description="Helical" evidence="11">
    <location>
        <begin position="380"/>
        <end position="400"/>
    </location>
</feature>